<organism evidence="1 2">
    <name type="scientific">Rousettus aegyptiacus</name>
    <name type="common">Egyptian fruit bat</name>
    <name type="synonym">Pteropus aegyptiacus</name>
    <dbReference type="NCBI Taxonomy" id="9407"/>
    <lineage>
        <taxon>Eukaryota</taxon>
        <taxon>Metazoa</taxon>
        <taxon>Chordata</taxon>
        <taxon>Craniata</taxon>
        <taxon>Vertebrata</taxon>
        <taxon>Euteleostomi</taxon>
        <taxon>Mammalia</taxon>
        <taxon>Eutheria</taxon>
        <taxon>Laurasiatheria</taxon>
        <taxon>Chiroptera</taxon>
        <taxon>Yinpterochiroptera</taxon>
        <taxon>Pteropodoidea</taxon>
        <taxon>Pteropodidae</taxon>
        <taxon>Rousettinae</taxon>
        <taxon>Rousettus</taxon>
    </lineage>
</organism>
<sequence length="139" mass="15350">MITAWLQTRSERAVHASGGVLVLLARLIIINEDVRHVFTLVSVPGPREFCRHASVSLNAADWRTPSPCAREAQGMNECTTMRSSSRPPGVAAQLPFLAIALHWRTQPIHTLLIHVAHRKDLQGSLGFQKTSSEPVSLRL</sequence>
<dbReference type="Proteomes" id="UP000593571">
    <property type="component" value="Unassembled WGS sequence"/>
</dbReference>
<accession>A0A7J8EZP7</accession>
<proteinExistence type="predicted"/>
<gene>
    <name evidence="1" type="ORF">HJG63_012199</name>
</gene>
<name>A0A7J8EZP7_ROUAE</name>
<comment type="caution">
    <text evidence="1">The sequence shown here is derived from an EMBL/GenBank/DDBJ whole genome shotgun (WGS) entry which is preliminary data.</text>
</comment>
<evidence type="ECO:0000313" key="2">
    <source>
        <dbReference type="Proteomes" id="UP000593571"/>
    </source>
</evidence>
<dbReference type="EMBL" id="JACASE010000008">
    <property type="protein sequence ID" value="KAF6440964.1"/>
    <property type="molecule type" value="Genomic_DNA"/>
</dbReference>
<reference evidence="1 2" key="1">
    <citation type="journal article" date="2020" name="Nature">
        <title>Six reference-quality genomes reveal evolution of bat adaptations.</title>
        <authorList>
            <person name="Jebb D."/>
            <person name="Huang Z."/>
            <person name="Pippel M."/>
            <person name="Hughes G.M."/>
            <person name="Lavrichenko K."/>
            <person name="Devanna P."/>
            <person name="Winkler S."/>
            <person name="Jermiin L.S."/>
            <person name="Skirmuntt E.C."/>
            <person name="Katzourakis A."/>
            <person name="Burkitt-Gray L."/>
            <person name="Ray D.A."/>
            <person name="Sullivan K.A.M."/>
            <person name="Roscito J.G."/>
            <person name="Kirilenko B.M."/>
            <person name="Davalos L.M."/>
            <person name="Corthals A.P."/>
            <person name="Power M.L."/>
            <person name="Jones G."/>
            <person name="Ransome R.D."/>
            <person name="Dechmann D.K.N."/>
            <person name="Locatelli A.G."/>
            <person name="Puechmaille S.J."/>
            <person name="Fedrigo O."/>
            <person name="Jarvis E.D."/>
            <person name="Hiller M."/>
            <person name="Vernes S.C."/>
            <person name="Myers E.W."/>
            <person name="Teeling E.C."/>
        </authorList>
    </citation>
    <scope>NUCLEOTIDE SEQUENCE [LARGE SCALE GENOMIC DNA]</scope>
    <source>
        <strain evidence="1">MRouAeg1</strain>
        <tissue evidence="1">Muscle</tissue>
    </source>
</reference>
<evidence type="ECO:0000313" key="1">
    <source>
        <dbReference type="EMBL" id="KAF6440964.1"/>
    </source>
</evidence>
<protein>
    <submittedName>
        <fullName evidence="1">Uncharacterized protein</fullName>
    </submittedName>
</protein>
<keyword evidence="2" id="KW-1185">Reference proteome</keyword>
<dbReference type="AlphaFoldDB" id="A0A7J8EZP7"/>